<feature type="compositionally biased region" description="Polar residues" evidence="1">
    <location>
        <begin position="279"/>
        <end position="290"/>
    </location>
</feature>
<feature type="compositionally biased region" description="Polar residues" evidence="1">
    <location>
        <begin position="336"/>
        <end position="366"/>
    </location>
</feature>
<feature type="compositionally biased region" description="Polar residues" evidence="1">
    <location>
        <begin position="143"/>
        <end position="152"/>
    </location>
</feature>
<feature type="region of interest" description="Disordered" evidence="1">
    <location>
        <begin position="279"/>
        <end position="366"/>
    </location>
</feature>
<reference evidence="2" key="1">
    <citation type="journal article" date="2020" name="Stud. Mycol.">
        <title>101 Dothideomycetes genomes: a test case for predicting lifestyles and emergence of pathogens.</title>
        <authorList>
            <person name="Haridas S."/>
            <person name="Albert R."/>
            <person name="Binder M."/>
            <person name="Bloem J."/>
            <person name="Labutti K."/>
            <person name="Salamov A."/>
            <person name="Andreopoulos B."/>
            <person name="Baker S."/>
            <person name="Barry K."/>
            <person name="Bills G."/>
            <person name="Bluhm B."/>
            <person name="Cannon C."/>
            <person name="Castanera R."/>
            <person name="Culley D."/>
            <person name="Daum C."/>
            <person name="Ezra D."/>
            <person name="Gonzalez J."/>
            <person name="Henrissat B."/>
            <person name="Kuo A."/>
            <person name="Liang C."/>
            <person name="Lipzen A."/>
            <person name="Lutzoni F."/>
            <person name="Magnuson J."/>
            <person name="Mondo S."/>
            <person name="Nolan M."/>
            <person name="Ohm R."/>
            <person name="Pangilinan J."/>
            <person name="Park H.-J."/>
            <person name="Ramirez L."/>
            <person name="Alfaro M."/>
            <person name="Sun H."/>
            <person name="Tritt A."/>
            <person name="Yoshinaga Y."/>
            <person name="Zwiers L.-H."/>
            <person name="Turgeon B."/>
            <person name="Goodwin S."/>
            <person name="Spatafora J."/>
            <person name="Crous P."/>
            <person name="Grigoriev I."/>
        </authorList>
    </citation>
    <scope>NUCLEOTIDE SEQUENCE</scope>
    <source>
        <strain evidence="2">CBS 110217</strain>
    </source>
</reference>
<organism evidence="2 3">
    <name type="scientific">Setomelanomma holmii</name>
    <dbReference type="NCBI Taxonomy" id="210430"/>
    <lineage>
        <taxon>Eukaryota</taxon>
        <taxon>Fungi</taxon>
        <taxon>Dikarya</taxon>
        <taxon>Ascomycota</taxon>
        <taxon>Pezizomycotina</taxon>
        <taxon>Dothideomycetes</taxon>
        <taxon>Pleosporomycetidae</taxon>
        <taxon>Pleosporales</taxon>
        <taxon>Pleosporineae</taxon>
        <taxon>Phaeosphaeriaceae</taxon>
        <taxon>Setomelanomma</taxon>
    </lineage>
</organism>
<feature type="region of interest" description="Disordered" evidence="1">
    <location>
        <begin position="202"/>
        <end position="221"/>
    </location>
</feature>
<sequence length="366" mass="39343">MANSNGLLPIYSASTPSPMYSRAMSGQHFPHLETRSMYPATWSVPYTDDTSPIETYGLDQPANYLPKPAPMSSSSMYNAGCRLTYPTARSATQGGNGFYDPDLTGLPYLNTNNLRSTVHGEPTSPLNMTSFYQALPERPHTRQPLSESSAPQRQLPFPQPSGGQSSRNAVDQLQDQRLRSAQAMSGPSTVAGTMFAKPLFSWSTDSDSQANPTAVPAPDVPPQLPTTADGTLNFLSATTSMVGDGNSASAPSQLQINFSTPALLENMNALAPASTYSNFRESRAQGSGPKNLTRHDSQTNLYSFNSDSNSKRNSFSSGTLVNGTPYQPLPQQQPQASSVETSQCQSLENRPSSLHRSSMGNMSSSF</sequence>
<feature type="compositionally biased region" description="Low complexity" evidence="1">
    <location>
        <begin position="325"/>
        <end position="335"/>
    </location>
</feature>
<comment type="caution">
    <text evidence="2">The sequence shown here is derived from an EMBL/GenBank/DDBJ whole genome shotgun (WGS) entry which is preliminary data.</text>
</comment>
<name>A0A9P4HHL7_9PLEO</name>
<feature type="region of interest" description="Disordered" evidence="1">
    <location>
        <begin position="137"/>
        <end position="170"/>
    </location>
</feature>
<dbReference type="Proteomes" id="UP000799777">
    <property type="component" value="Unassembled WGS sequence"/>
</dbReference>
<dbReference type="OrthoDB" id="5394557at2759"/>
<proteinExistence type="predicted"/>
<gene>
    <name evidence="2" type="ORF">EK21DRAFT_59289</name>
</gene>
<evidence type="ECO:0000313" key="3">
    <source>
        <dbReference type="Proteomes" id="UP000799777"/>
    </source>
</evidence>
<feature type="compositionally biased region" description="Low complexity" evidence="1">
    <location>
        <begin position="303"/>
        <end position="317"/>
    </location>
</feature>
<dbReference type="EMBL" id="ML978168">
    <property type="protein sequence ID" value="KAF2033201.1"/>
    <property type="molecule type" value="Genomic_DNA"/>
</dbReference>
<accession>A0A9P4HHL7</accession>
<feature type="compositionally biased region" description="Polar residues" evidence="1">
    <location>
        <begin position="161"/>
        <end position="170"/>
    </location>
</feature>
<dbReference type="AlphaFoldDB" id="A0A9P4HHL7"/>
<feature type="compositionally biased region" description="Polar residues" evidence="1">
    <location>
        <begin position="202"/>
        <end position="212"/>
    </location>
</feature>
<evidence type="ECO:0000256" key="1">
    <source>
        <dbReference type="SAM" id="MobiDB-lite"/>
    </source>
</evidence>
<protein>
    <submittedName>
        <fullName evidence="2">Uncharacterized protein</fullName>
    </submittedName>
</protein>
<keyword evidence="3" id="KW-1185">Reference proteome</keyword>
<evidence type="ECO:0000313" key="2">
    <source>
        <dbReference type="EMBL" id="KAF2033201.1"/>
    </source>
</evidence>